<evidence type="ECO:0000313" key="4">
    <source>
        <dbReference type="Proteomes" id="UP000092600"/>
    </source>
</evidence>
<dbReference type="PROSITE" id="PS51840">
    <property type="entry name" value="C2_NT"/>
    <property type="match status" value="1"/>
</dbReference>
<accession>A0A199W3T4</accession>
<dbReference type="Pfam" id="PF10358">
    <property type="entry name" value="NT-C2"/>
    <property type="match status" value="1"/>
</dbReference>
<dbReference type="AlphaFoldDB" id="A0A199W3T4"/>
<feature type="region of interest" description="Disordered" evidence="1">
    <location>
        <begin position="486"/>
        <end position="508"/>
    </location>
</feature>
<sequence>MEKIRRHKDTMSFNLHLTVHAIEQLPRKKLKELNISSLNLRIQWIGDGKKHGFFGKRFKRSHTLKQQIQDNGIVQWNEEFEQVVNLKRDNSESFRSWNINLQVRGMDQRMKGKELIFVEAKIDITEYFPADSGMNLRIPVNFKIGDCSSVAILQVKLQTTEIRSEKRSVFYLARTFTLRSFSLNQRHLNTENPRRNQRGSTSSGHALFATRFNNNQSFMDSSSDDEPEFDYKKLKMTNILLNDQFACDIEELKDGREMNHQKSPVNYKQETPLLRFFSWNEARLGFKNSFKKINISGGVPLLNKACSELGGDDIDVERRCLGYSKRTKVHPEEKAKEIGFEDEDQFEIGKWEKKSVLSRNGEMELSTDTFFASIDQRSEKADGGSACTVLAVIIADWMHRNPNSLPLRCQFDQQIREGLDDIEYLQAVRSFDSIWNELLHNNEFEERMEKSAIYLIDTLGERLYEGCNQAYILKFSEASVIYRKKHTSGSRKGESNGETNDVESRGLNEENGSPVEIICEGMACCKEYIKGFLAAIPLRGLQEDIRKGFKEENTMHKRLQIEFHYMAPCTDKSSAGL</sequence>
<evidence type="ECO:0000256" key="1">
    <source>
        <dbReference type="SAM" id="MobiDB-lite"/>
    </source>
</evidence>
<name>A0A199W3T4_ANACO</name>
<protein>
    <recommendedName>
        <fullName evidence="2">C2 NT-type domain-containing protein</fullName>
    </recommendedName>
</protein>
<evidence type="ECO:0000259" key="2">
    <source>
        <dbReference type="PROSITE" id="PS51840"/>
    </source>
</evidence>
<dbReference type="InterPro" id="IPR019448">
    <property type="entry name" value="NT-C2"/>
</dbReference>
<proteinExistence type="predicted"/>
<organism evidence="3 4">
    <name type="scientific">Ananas comosus</name>
    <name type="common">Pineapple</name>
    <name type="synonym">Ananas ananas</name>
    <dbReference type="NCBI Taxonomy" id="4615"/>
    <lineage>
        <taxon>Eukaryota</taxon>
        <taxon>Viridiplantae</taxon>
        <taxon>Streptophyta</taxon>
        <taxon>Embryophyta</taxon>
        <taxon>Tracheophyta</taxon>
        <taxon>Spermatophyta</taxon>
        <taxon>Magnoliopsida</taxon>
        <taxon>Liliopsida</taxon>
        <taxon>Poales</taxon>
        <taxon>Bromeliaceae</taxon>
        <taxon>Bromelioideae</taxon>
        <taxon>Ananas</taxon>
    </lineage>
</organism>
<dbReference type="STRING" id="4615.A0A199W3T4"/>
<gene>
    <name evidence="3" type="ORF">ACMD2_00271</name>
</gene>
<comment type="caution">
    <text evidence="3">The sequence shown here is derived from an EMBL/GenBank/DDBJ whole genome shotgun (WGS) entry which is preliminary data.</text>
</comment>
<dbReference type="EMBL" id="LSRQ01000333">
    <property type="protein sequence ID" value="OAY83570.1"/>
    <property type="molecule type" value="Genomic_DNA"/>
</dbReference>
<dbReference type="Proteomes" id="UP000092600">
    <property type="component" value="Unassembled WGS sequence"/>
</dbReference>
<reference evidence="3 4" key="1">
    <citation type="journal article" date="2016" name="DNA Res.">
        <title>The draft genome of MD-2 pineapple using hybrid error correction of long reads.</title>
        <authorList>
            <person name="Redwan R.M."/>
            <person name="Saidin A."/>
            <person name="Kumar S.V."/>
        </authorList>
    </citation>
    <scope>NUCLEOTIDE SEQUENCE [LARGE SCALE GENOMIC DNA]</scope>
    <source>
        <strain evidence="4">cv. MD2</strain>
        <tissue evidence="3">Leaf</tissue>
    </source>
</reference>
<evidence type="ECO:0000313" key="3">
    <source>
        <dbReference type="EMBL" id="OAY83570.1"/>
    </source>
</evidence>
<feature type="domain" description="C2 NT-type" evidence="2">
    <location>
        <begin position="3"/>
        <end position="161"/>
    </location>
</feature>
<dbReference type="PANTHER" id="PTHR31182">
    <property type="entry name" value="C2 NT-TYPE DOMAIN-CONTAINING PROTEIN"/>
    <property type="match status" value="1"/>
</dbReference>
<dbReference type="PANTHER" id="PTHR31182:SF21">
    <property type="entry name" value="C2 NT-TYPE DOMAIN-CONTAINING PROTEIN"/>
    <property type="match status" value="1"/>
</dbReference>